<keyword evidence="1" id="KW-0812">Transmembrane</keyword>
<feature type="transmembrane region" description="Helical" evidence="1">
    <location>
        <begin position="37"/>
        <end position="66"/>
    </location>
</feature>
<name>A0AA96GFA9_9BACT</name>
<keyword evidence="1" id="KW-1133">Transmembrane helix</keyword>
<dbReference type="KEGG" id="nall:PP769_09585"/>
<dbReference type="Proteomes" id="UP001302719">
    <property type="component" value="Chromosome"/>
</dbReference>
<evidence type="ECO:0000256" key="1">
    <source>
        <dbReference type="SAM" id="Phobius"/>
    </source>
</evidence>
<reference evidence="2 3" key="1">
    <citation type="submission" date="2023-01" db="EMBL/GenBank/DDBJ databases">
        <title>Cultivation and genomic characterization of new, ubiquitous marine nitrite-oxidizing bacteria from the Nitrospirales.</title>
        <authorList>
            <person name="Mueller A.J."/>
            <person name="Daebeler A."/>
            <person name="Herbold C.W."/>
            <person name="Kirkegaard R.H."/>
            <person name="Daims H."/>
        </authorList>
    </citation>
    <scope>NUCLEOTIDE SEQUENCE [LARGE SCALE GENOMIC DNA]</scope>
    <source>
        <strain evidence="2 3">VA</strain>
    </source>
</reference>
<dbReference type="EMBL" id="CP116967">
    <property type="protein sequence ID" value="WNM59987.1"/>
    <property type="molecule type" value="Genomic_DNA"/>
</dbReference>
<dbReference type="Pfam" id="PF09527">
    <property type="entry name" value="ATPase_gene1"/>
    <property type="match status" value="1"/>
</dbReference>
<organism evidence="2 3">
    <name type="scientific">Candidatus Nitrospira allomarina</name>
    <dbReference type="NCBI Taxonomy" id="3020900"/>
    <lineage>
        <taxon>Bacteria</taxon>
        <taxon>Pseudomonadati</taxon>
        <taxon>Nitrospirota</taxon>
        <taxon>Nitrospiria</taxon>
        <taxon>Nitrospirales</taxon>
        <taxon>Nitrospiraceae</taxon>
        <taxon>Nitrospira</taxon>
    </lineage>
</organism>
<dbReference type="RefSeq" id="WP_312646900.1">
    <property type="nucleotide sequence ID" value="NZ_CP116967.1"/>
</dbReference>
<sequence>MTEDPEEKPLGEETPLARQIGTKAARKLKAQRHTTRTIWFGLGMMGLIGWSVAIPTLLGAILGLWLDKHHPAPHSWTLTLLFIGLIIGCVNAWHWVTREDREIRAEQENHDE</sequence>
<gene>
    <name evidence="2" type="ORF">PP769_09585</name>
</gene>
<dbReference type="InterPro" id="IPR011744">
    <property type="entry name" value="ATPase_gene1"/>
</dbReference>
<dbReference type="InterPro" id="IPR032820">
    <property type="entry name" value="ATPase_put"/>
</dbReference>
<evidence type="ECO:0000313" key="3">
    <source>
        <dbReference type="Proteomes" id="UP001302719"/>
    </source>
</evidence>
<keyword evidence="1" id="KW-0472">Membrane</keyword>
<dbReference type="NCBIfam" id="TIGR02230">
    <property type="entry name" value="ATPase_gene1"/>
    <property type="match status" value="1"/>
</dbReference>
<dbReference type="AlphaFoldDB" id="A0AA96GFA9"/>
<evidence type="ECO:0000313" key="2">
    <source>
        <dbReference type="EMBL" id="WNM59987.1"/>
    </source>
</evidence>
<keyword evidence="3" id="KW-1185">Reference proteome</keyword>
<feature type="transmembrane region" description="Helical" evidence="1">
    <location>
        <begin position="78"/>
        <end position="96"/>
    </location>
</feature>
<proteinExistence type="predicted"/>
<protein>
    <submittedName>
        <fullName evidence="2">AtpZ/AtpI family protein</fullName>
    </submittedName>
</protein>
<accession>A0AA96GFA9</accession>